<dbReference type="CDD" id="cd03386">
    <property type="entry name" value="PAP2_Aur1_like"/>
    <property type="match status" value="1"/>
</dbReference>
<keyword evidence="8" id="KW-1185">Reference proteome</keyword>
<comment type="subcellular location">
    <subcellularLocation>
        <location evidence="1">Membrane</location>
        <topology evidence="1">Multi-pass membrane protein</topology>
    </subcellularLocation>
</comment>
<dbReference type="EMBL" id="NAJN01000018">
    <property type="protein sequence ID" value="TKA81649.1"/>
    <property type="molecule type" value="Genomic_DNA"/>
</dbReference>
<gene>
    <name evidence="7" type="ORF">B0A49_00536</name>
</gene>
<reference evidence="7 8" key="1">
    <citation type="submission" date="2017-03" db="EMBL/GenBank/DDBJ databases">
        <title>Genomes of endolithic fungi from Antarctica.</title>
        <authorList>
            <person name="Coleine C."/>
            <person name="Masonjones S."/>
            <person name="Stajich J.E."/>
        </authorList>
    </citation>
    <scope>NUCLEOTIDE SEQUENCE [LARGE SCALE GENOMIC DNA]</scope>
    <source>
        <strain evidence="7 8">CCFEE 5187</strain>
    </source>
</reference>
<evidence type="ECO:0000256" key="5">
    <source>
        <dbReference type="SAM" id="Phobius"/>
    </source>
</evidence>
<evidence type="ECO:0000259" key="6">
    <source>
        <dbReference type="Pfam" id="PF14378"/>
    </source>
</evidence>
<evidence type="ECO:0000256" key="2">
    <source>
        <dbReference type="ARBA" id="ARBA00022692"/>
    </source>
</evidence>
<evidence type="ECO:0000256" key="3">
    <source>
        <dbReference type="ARBA" id="ARBA00022989"/>
    </source>
</evidence>
<dbReference type="InterPro" id="IPR052185">
    <property type="entry name" value="IPC_Synthase-Related"/>
</dbReference>
<keyword evidence="3 5" id="KW-1133">Transmembrane helix</keyword>
<dbReference type="Pfam" id="PF14378">
    <property type="entry name" value="PAP2_3"/>
    <property type="match status" value="1"/>
</dbReference>
<evidence type="ECO:0000256" key="1">
    <source>
        <dbReference type="ARBA" id="ARBA00004141"/>
    </source>
</evidence>
<feature type="domain" description="Inositolphosphotransferase Aur1/Ipt1" evidence="6">
    <location>
        <begin position="183"/>
        <end position="305"/>
    </location>
</feature>
<name>A0A4V5NIC7_9PEZI</name>
<dbReference type="OrthoDB" id="2566866at2759"/>
<evidence type="ECO:0000256" key="4">
    <source>
        <dbReference type="ARBA" id="ARBA00023136"/>
    </source>
</evidence>
<dbReference type="GO" id="GO:0016020">
    <property type="term" value="C:membrane"/>
    <property type="evidence" value="ECO:0007669"/>
    <property type="project" value="UniProtKB-SubCell"/>
</dbReference>
<evidence type="ECO:0000313" key="8">
    <source>
        <dbReference type="Proteomes" id="UP000308768"/>
    </source>
</evidence>
<dbReference type="PANTHER" id="PTHR31310">
    <property type="match status" value="1"/>
</dbReference>
<feature type="transmembrane region" description="Helical" evidence="5">
    <location>
        <begin position="116"/>
        <end position="136"/>
    </location>
</feature>
<dbReference type="PANTHER" id="PTHR31310:SF10">
    <property type="entry name" value="INOSITOLPHOSPHOTRANSFERASE AUR1_IPT1 DOMAIN-CONTAINING PROTEIN"/>
    <property type="match status" value="1"/>
</dbReference>
<dbReference type="Gene3D" id="3.30.710.10">
    <property type="entry name" value="Potassium Channel Kv1.1, Chain A"/>
    <property type="match status" value="1"/>
</dbReference>
<feature type="transmembrane region" description="Helical" evidence="5">
    <location>
        <begin position="20"/>
        <end position="38"/>
    </location>
</feature>
<protein>
    <recommendedName>
        <fullName evidence="6">Inositolphosphotransferase Aur1/Ipt1 domain-containing protein</fullName>
    </recommendedName>
</protein>
<feature type="transmembrane region" description="Helical" evidence="5">
    <location>
        <begin position="239"/>
        <end position="256"/>
    </location>
</feature>
<feature type="transmembrane region" description="Helical" evidence="5">
    <location>
        <begin position="327"/>
        <end position="352"/>
    </location>
</feature>
<dbReference type="AlphaFoldDB" id="A0A4V5NIC7"/>
<proteinExistence type="predicted"/>
<dbReference type="InterPro" id="IPR011333">
    <property type="entry name" value="SKP1/BTB/POZ_sf"/>
</dbReference>
<feature type="transmembrane region" description="Helical" evidence="5">
    <location>
        <begin position="201"/>
        <end position="219"/>
    </location>
</feature>
<evidence type="ECO:0000313" key="7">
    <source>
        <dbReference type="EMBL" id="TKA81649.1"/>
    </source>
</evidence>
<sequence length="634" mass="70781">MSSPSGPLLWDSKPAWKLPGWAEPLMVTAILFGAMFMTRRRGYRILPRHPGQRRSHVDIEPDSARSSDELLAYDPETEADCSLAIAKQLPKQRSCRGLVVYTPNTYRFKDNLHSRLLQRFPFLVEMFCWIITYAFYRMTRIASQQVFAKPGIWEVAQAHGVSVLEAEEFSWLGFLFPIRKRDVQQWFMHEHQDALSMLNKIYAVMHIPGTVGFIAWYYYAASSHSTFAAARRTMTLTNFLAFLTFVFFPCMPPRLLPTEYGFLDTVRHDNAQSVWMSGKYVNSLAAMPSMHFGYAFCIGCILLHHTGIGRRTLESGEARKPTLWRTFCLAFGIGYPAVILVTIVAMANHYFLGALVILPQNSGGVQDSPAGDVVMGGAGDVEVVQEETAGTGDATAALPKIEPEVPKRTTFLDHLKSPVVELVVGTGDAATSLSAHQGLLVQSPYFEEACANFSDSTVRRIVELPSEDLEVTGSFLEWLYVGEYFPRCSSQSLEPDPSIPDPDDSGTALLRHARVYTLAQKLQLPALATLAHLKIHKTSSTAKGEIAYARYVYTETGREDTVIRKPVAVFWATRSHVLRHEAEEEFRRMCLEFPQFGFDVLSLVLDAQEKRSARVEAAGAAGGSARKRARVSQG</sequence>
<keyword evidence="2 5" id="KW-0812">Transmembrane</keyword>
<keyword evidence="4 5" id="KW-0472">Membrane</keyword>
<dbReference type="Proteomes" id="UP000308768">
    <property type="component" value="Unassembled WGS sequence"/>
</dbReference>
<feature type="transmembrane region" description="Helical" evidence="5">
    <location>
        <begin position="285"/>
        <end position="306"/>
    </location>
</feature>
<dbReference type="InterPro" id="IPR026841">
    <property type="entry name" value="Aur1/Ipt1"/>
</dbReference>
<accession>A0A4V5NIC7</accession>
<organism evidence="7 8">
    <name type="scientific">Cryomyces minteri</name>
    <dbReference type="NCBI Taxonomy" id="331657"/>
    <lineage>
        <taxon>Eukaryota</taxon>
        <taxon>Fungi</taxon>
        <taxon>Dikarya</taxon>
        <taxon>Ascomycota</taxon>
        <taxon>Pezizomycotina</taxon>
        <taxon>Dothideomycetes</taxon>
        <taxon>Dothideomycetes incertae sedis</taxon>
        <taxon>Cryomyces</taxon>
    </lineage>
</organism>
<comment type="caution">
    <text evidence="7">The sequence shown here is derived from an EMBL/GenBank/DDBJ whole genome shotgun (WGS) entry which is preliminary data.</text>
</comment>